<dbReference type="STRING" id="1714264.BTO30_11970"/>
<reference evidence="6 7" key="1">
    <citation type="submission" date="2016-12" db="EMBL/GenBank/DDBJ databases">
        <title>Domibacillus antri genome sequencing.</title>
        <authorList>
            <person name="Verma A."/>
            <person name="Krishnamurthi S."/>
        </authorList>
    </citation>
    <scope>NUCLEOTIDE SEQUENCE [LARGE SCALE GENOMIC DNA]</scope>
    <source>
        <strain evidence="6 7">XD80</strain>
    </source>
</reference>
<comment type="caution">
    <text evidence="6">The sequence shown here is derived from an EMBL/GenBank/DDBJ whole genome shotgun (WGS) entry which is preliminary data.</text>
</comment>
<dbReference type="PANTHER" id="PTHR11280">
    <property type="entry name" value="GLUCOSAMINE-6-PHOSPHATE ISOMERASE"/>
    <property type="match status" value="1"/>
</dbReference>
<dbReference type="AlphaFoldDB" id="A0A1Q8Q3L7"/>
<evidence type="ECO:0000313" key="6">
    <source>
        <dbReference type="EMBL" id="OLN21918.1"/>
    </source>
</evidence>
<dbReference type="InterPro" id="IPR037171">
    <property type="entry name" value="NagB/RpiA_transferase-like"/>
</dbReference>
<evidence type="ECO:0000256" key="2">
    <source>
        <dbReference type="ARBA" id="ARBA00022801"/>
    </source>
</evidence>
<dbReference type="InterPro" id="IPR004547">
    <property type="entry name" value="Glucosamine6P_isomerase"/>
</dbReference>
<dbReference type="GO" id="GO:0006043">
    <property type="term" value="P:glucosamine catabolic process"/>
    <property type="evidence" value="ECO:0007669"/>
    <property type="project" value="TreeGrafter"/>
</dbReference>
<dbReference type="GO" id="GO:0005975">
    <property type="term" value="P:carbohydrate metabolic process"/>
    <property type="evidence" value="ECO:0007669"/>
    <property type="project" value="InterPro"/>
</dbReference>
<comment type="pathway">
    <text evidence="4">Amino-sugar metabolism; N-acetylneuraminate degradation; D-fructose 6-phosphate from N-acetylneuraminate: step 5/5.</text>
</comment>
<proteinExistence type="inferred from homology"/>
<evidence type="ECO:0000259" key="5">
    <source>
        <dbReference type="Pfam" id="PF01182"/>
    </source>
</evidence>
<dbReference type="HAMAP" id="MF_01241">
    <property type="entry name" value="GlcN6P_deamin"/>
    <property type="match status" value="1"/>
</dbReference>
<dbReference type="EC" id="3.5.99.6" evidence="4"/>
<dbReference type="SUPFAM" id="SSF100950">
    <property type="entry name" value="NagB/RpiA/CoA transferase-like"/>
    <property type="match status" value="1"/>
</dbReference>
<evidence type="ECO:0000256" key="1">
    <source>
        <dbReference type="ARBA" id="ARBA00000644"/>
    </source>
</evidence>
<feature type="active site" description="For ring-opening step" evidence="4">
    <location>
        <position position="142"/>
    </location>
</feature>
<feature type="domain" description="Glucosamine/galactosamine-6-phosphate isomerase" evidence="5">
    <location>
        <begin position="10"/>
        <end position="224"/>
    </location>
</feature>
<dbReference type="GO" id="GO:0005737">
    <property type="term" value="C:cytoplasm"/>
    <property type="evidence" value="ECO:0007669"/>
    <property type="project" value="TreeGrafter"/>
</dbReference>
<dbReference type="GO" id="GO:0042802">
    <property type="term" value="F:identical protein binding"/>
    <property type="evidence" value="ECO:0007669"/>
    <property type="project" value="TreeGrafter"/>
</dbReference>
<dbReference type="GO" id="GO:0019262">
    <property type="term" value="P:N-acetylneuraminate catabolic process"/>
    <property type="evidence" value="ECO:0007669"/>
    <property type="project" value="UniProtKB-UniRule"/>
</dbReference>
<dbReference type="Gene3D" id="3.40.50.1360">
    <property type="match status" value="1"/>
</dbReference>
<feature type="active site" description="Proton acceptor; for ring-opening step" evidence="4">
    <location>
        <position position="137"/>
    </location>
</feature>
<gene>
    <name evidence="4" type="primary">nagB</name>
    <name evidence="6" type="ORF">BTO30_11970</name>
</gene>
<dbReference type="PANTHER" id="PTHR11280:SF5">
    <property type="entry name" value="GLUCOSAMINE-6-PHOSPHATE ISOMERASE"/>
    <property type="match status" value="1"/>
</dbReference>
<dbReference type="NCBIfam" id="TIGR00502">
    <property type="entry name" value="nagB"/>
    <property type="match status" value="1"/>
</dbReference>
<feature type="active site" description="Proton acceptor; for enolization step" evidence="4">
    <location>
        <position position="67"/>
    </location>
</feature>
<dbReference type="EMBL" id="MSDU01000027">
    <property type="protein sequence ID" value="OLN21918.1"/>
    <property type="molecule type" value="Genomic_DNA"/>
</dbReference>
<dbReference type="UniPathway" id="UPA00629">
    <property type="reaction ID" value="UER00684"/>
</dbReference>
<dbReference type="OrthoDB" id="9791139at2"/>
<dbReference type="GO" id="GO:0006046">
    <property type="term" value="P:N-acetylglucosamine catabolic process"/>
    <property type="evidence" value="ECO:0007669"/>
    <property type="project" value="UniProtKB-UniRule"/>
</dbReference>
<dbReference type="Proteomes" id="UP000185568">
    <property type="component" value="Unassembled WGS sequence"/>
</dbReference>
<keyword evidence="3 4" id="KW-0119">Carbohydrate metabolism</keyword>
<accession>A0A1Q8Q3L7</accession>
<protein>
    <recommendedName>
        <fullName evidence="4">Glucosamine-6-phosphate deaminase</fullName>
        <ecNumber evidence="4">3.5.99.6</ecNumber>
    </recommendedName>
    <alternativeName>
        <fullName evidence="4">GlcN6P deaminase</fullName>
        <shortName evidence="4">GNPDA</shortName>
    </alternativeName>
    <alternativeName>
        <fullName evidence="4">Glucosamine-6-phosphate isomerase</fullName>
    </alternativeName>
</protein>
<feature type="active site" description="For ring-opening step" evidence="4">
    <location>
        <position position="135"/>
    </location>
</feature>
<comment type="function">
    <text evidence="4">Catalyzes the reversible isomerization-deamination of glucosamine 6-phosphate (GlcN6P) to form fructose 6-phosphate (Fru6P) and ammonium ion.</text>
</comment>
<keyword evidence="7" id="KW-1185">Reference proteome</keyword>
<comment type="caution">
    <text evidence="4">Lacks conserved residue(s) required for the propagation of feature annotation.</text>
</comment>
<evidence type="ECO:0000256" key="4">
    <source>
        <dbReference type="HAMAP-Rule" id="MF_01241"/>
    </source>
</evidence>
<dbReference type="Pfam" id="PF01182">
    <property type="entry name" value="Glucosamine_iso"/>
    <property type="match status" value="1"/>
</dbReference>
<dbReference type="CDD" id="cd01399">
    <property type="entry name" value="GlcN6P_deaminase"/>
    <property type="match status" value="1"/>
</dbReference>
<evidence type="ECO:0000313" key="7">
    <source>
        <dbReference type="Proteomes" id="UP000185568"/>
    </source>
</evidence>
<dbReference type="GO" id="GO:0004342">
    <property type="term" value="F:glucosamine-6-phosphate deaminase activity"/>
    <property type="evidence" value="ECO:0007669"/>
    <property type="project" value="UniProtKB-UniRule"/>
</dbReference>
<dbReference type="FunFam" id="3.40.50.1360:FF:000003">
    <property type="entry name" value="Glucosamine-6-phosphate deaminase"/>
    <property type="match status" value="1"/>
</dbReference>
<evidence type="ECO:0000256" key="3">
    <source>
        <dbReference type="ARBA" id="ARBA00023277"/>
    </source>
</evidence>
<comment type="catalytic activity">
    <reaction evidence="1 4">
        <text>alpha-D-glucosamine 6-phosphate + H2O = beta-D-fructose 6-phosphate + NH4(+)</text>
        <dbReference type="Rhea" id="RHEA:12172"/>
        <dbReference type="ChEBI" id="CHEBI:15377"/>
        <dbReference type="ChEBI" id="CHEBI:28938"/>
        <dbReference type="ChEBI" id="CHEBI:57634"/>
        <dbReference type="ChEBI" id="CHEBI:75989"/>
        <dbReference type="EC" id="3.5.99.6"/>
    </reaction>
</comment>
<keyword evidence="2 4" id="KW-0378">Hydrolase</keyword>
<name>A0A1Q8Q3L7_9BACI</name>
<dbReference type="InterPro" id="IPR006148">
    <property type="entry name" value="Glc/Gal-6P_isomerase"/>
</dbReference>
<organism evidence="6 7">
    <name type="scientific">Domibacillus antri</name>
    <dbReference type="NCBI Taxonomy" id="1714264"/>
    <lineage>
        <taxon>Bacteria</taxon>
        <taxon>Bacillati</taxon>
        <taxon>Bacillota</taxon>
        <taxon>Bacilli</taxon>
        <taxon>Bacillales</taxon>
        <taxon>Bacillaceae</taxon>
        <taxon>Domibacillus</taxon>
    </lineage>
</organism>
<sequence length="248" mass="27468">MKVIQASDYQEMSQKAAKYVIKNVRRQPDIILGLATGSTPKGLYKQLIADHSQNGTTYEHVSSINLDEYIGLPAHDPNSYHSFMDEQLFQHINIQPHNRHLPNGETDRIEQECMHYEALIDAKGIDLQILGIGENGHIGFNEPGTSFASQTHVTTLSESTRQANARFFDSIHSVPKQAITMGIASIMKSRKILLLASGPKKANAIRRLLDGDIKESFPASILNHHPHVILLADNEALSAAIGKEDNDD</sequence>
<comment type="similarity">
    <text evidence="4">Belongs to the glucosamine/galactosamine-6-phosphate isomerase family. NagB subfamily.</text>
</comment>
<dbReference type="RefSeq" id="WP_075398968.1">
    <property type="nucleotide sequence ID" value="NZ_MSDU01000027.1"/>
</dbReference>
<dbReference type="PROSITE" id="PS01161">
    <property type="entry name" value="GLC_GALNAC_ISOMERASE"/>
    <property type="match status" value="1"/>
</dbReference>
<dbReference type="InterPro" id="IPR018321">
    <property type="entry name" value="Glucosamine6P_isomerase_CS"/>
</dbReference>